<name>A0A2N9F151_FAGSY</name>
<gene>
    <name evidence="1" type="ORF">FSB_LOCUS8700</name>
</gene>
<dbReference type="EMBL" id="OIVN01000472">
    <property type="protein sequence ID" value="SPC80818.1"/>
    <property type="molecule type" value="Genomic_DNA"/>
</dbReference>
<dbReference type="AlphaFoldDB" id="A0A2N9F151"/>
<reference evidence="1" key="1">
    <citation type="submission" date="2018-02" db="EMBL/GenBank/DDBJ databases">
        <authorList>
            <person name="Cohen D.B."/>
            <person name="Kent A.D."/>
        </authorList>
    </citation>
    <scope>NUCLEOTIDE SEQUENCE</scope>
</reference>
<evidence type="ECO:0000313" key="1">
    <source>
        <dbReference type="EMBL" id="SPC80818.1"/>
    </source>
</evidence>
<accession>A0A2N9F151</accession>
<proteinExistence type="predicted"/>
<organism evidence="1">
    <name type="scientific">Fagus sylvatica</name>
    <name type="common">Beechnut</name>
    <dbReference type="NCBI Taxonomy" id="28930"/>
    <lineage>
        <taxon>Eukaryota</taxon>
        <taxon>Viridiplantae</taxon>
        <taxon>Streptophyta</taxon>
        <taxon>Embryophyta</taxon>
        <taxon>Tracheophyta</taxon>
        <taxon>Spermatophyta</taxon>
        <taxon>Magnoliopsida</taxon>
        <taxon>eudicotyledons</taxon>
        <taxon>Gunneridae</taxon>
        <taxon>Pentapetalae</taxon>
        <taxon>rosids</taxon>
        <taxon>fabids</taxon>
        <taxon>Fagales</taxon>
        <taxon>Fagaceae</taxon>
        <taxon>Fagus</taxon>
    </lineage>
</organism>
<protein>
    <submittedName>
        <fullName evidence="1">Uncharacterized protein</fullName>
    </submittedName>
</protein>
<sequence>MVRSRSVGPKSPPPSTPSLTLPFLFSSFRFGIVQVEIRWRRWVICASIGISLSDRHGFVTLVNAEILYGN</sequence>